<feature type="compositionally biased region" description="Low complexity" evidence="11">
    <location>
        <begin position="73"/>
        <end position="98"/>
    </location>
</feature>
<evidence type="ECO:0000256" key="3">
    <source>
        <dbReference type="ARBA" id="ARBA00022692"/>
    </source>
</evidence>
<dbReference type="PANTHER" id="PTHR22883:SF488">
    <property type="entry name" value="PALMITOYLTRANSFERASE"/>
    <property type="match status" value="1"/>
</dbReference>
<reference evidence="14" key="1">
    <citation type="submission" date="2016-09" db="EMBL/GenBank/DDBJ databases">
        <authorList>
            <person name="Jeantristanb JTB J.-T."/>
            <person name="Ricardo R."/>
        </authorList>
    </citation>
    <scope>NUCLEOTIDE SEQUENCE [LARGE SCALE GENOMIC DNA]</scope>
</reference>
<keyword evidence="2 10" id="KW-0808">Transferase</keyword>
<feature type="transmembrane region" description="Helical" evidence="10">
    <location>
        <begin position="509"/>
        <end position="529"/>
    </location>
</feature>
<dbReference type="GO" id="GO:0005783">
    <property type="term" value="C:endoplasmic reticulum"/>
    <property type="evidence" value="ECO:0007669"/>
    <property type="project" value="TreeGrafter"/>
</dbReference>
<feature type="compositionally biased region" description="Basic and acidic residues" evidence="11">
    <location>
        <begin position="53"/>
        <end position="71"/>
    </location>
</feature>
<comment type="subcellular location">
    <subcellularLocation>
        <location evidence="1">Membrane</location>
        <topology evidence="1">Multi-pass membrane protein</topology>
    </subcellularLocation>
</comment>
<feature type="compositionally biased region" description="Polar residues" evidence="11">
    <location>
        <begin position="281"/>
        <end position="292"/>
    </location>
</feature>
<dbReference type="Proteomes" id="UP000198372">
    <property type="component" value="Unassembled WGS sequence"/>
</dbReference>
<comment type="catalytic activity">
    <reaction evidence="9 10">
        <text>L-cysteinyl-[protein] + hexadecanoyl-CoA = S-hexadecanoyl-L-cysteinyl-[protein] + CoA</text>
        <dbReference type="Rhea" id="RHEA:36683"/>
        <dbReference type="Rhea" id="RHEA-COMP:10131"/>
        <dbReference type="Rhea" id="RHEA-COMP:11032"/>
        <dbReference type="ChEBI" id="CHEBI:29950"/>
        <dbReference type="ChEBI" id="CHEBI:57287"/>
        <dbReference type="ChEBI" id="CHEBI:57379"/>
        <dbReference type="ChEBI" id="CHEBI:74151"/>
        <dbReference type="EC" id="2.3.1.225"/>
    </reaction>
</comment>
<dbReference type="PROSITE" id="PS50216">
    <property type="entry name" value="DHHC"/>
    <property type="match status" value="1"/>
</dbReference>
<dbReference type="InterPro" id="IPR039859">
    <property type="entry name" value="PFA4/ZDH16/20/ERF2-like"/>
</dbReference>
<comment type="similarity">
    <text evidence="10">Belongs to the DHHC palmitoyltransferase family.</text>
</comment>
<feature type="compositionally biased region" description="Low complexity" evidence="11">
    <location>
        <begin position="265"/>
        <end position="280"/>
    </location>
</feature>
<organism evidence="13 14">
    <name type="scientific">Microbotryum intermedium</name>
    <dbReference type="NCBI Taxonomy" id="269621"/>
    <lineage>
        <taxon>Eukaryota</taxon>
        <taxon>Fungi</taxon>
        <taxon>Dikarya</taxon>
        <taxon>Basidiomycota</taxon>
        <taxon>Pucciniomycotina</taxon>
        <taxon>Microbotryomycetes</taxon>
        <taxon>Microbotryales</taxon>
        <taxon>Microbotryaceae</taxon>
        <taxon>Microbotryum</taxon>
    </lineage>
</organism>
<feature type="transmembrane region" description="Helical" evidence="10">
    <location>
        <begin position="710"/>
        <end position="733"/>
    </location>
</feature>
<evidence type="ECO:0000256" key="8">
    <source>
        <dbReference type="ARBA" id="ARBA00023315"/>
    </source>
</evidence>
<dbReference type="STRING" id="269621.A0A238FS76"/>
<feature type="transmembrane region" description="Helical" evidence="10">
    <location>
        <begin position="662"/>
        <end position="682"/>
    </location>
</feature>
<feature type="compositionally biased region" description="Polar residues" evidence="11">
    <location>
        <begin position="191"/>
        <end position="203"/>
    </location>
</feature>
<keyword evidence="4 10" id="KW-1133">Transmembrane helix</keyword>
<evidence type="ECO:0000259" key="12">
    <source>
        <dbReference type="Pfam" id="PF01529"/>
    </source>
</evidence>
<dbReference type="GO" id="GO:0005794">
    <property type="term" value="C:Golgi apparatus"/>
    <property type="evidence" value="ECO:0007669"/>
    <property type="project" value="TreeGrafter"/>
</dbReference>
<keyword evidence="8 10" id="KW-0012">Acyltransferase</keyword>
<evidence type="ECO:0000256" key="11">
    <source>
        <dbReference type="SAM" id="MobiDB-lite"/>
    </source>
</evidence>
<evidence type="ECO:0000256" key="7">
    <source>
        <dbReference type="ARBA" id="ARBA00023288"/>
    </source>
</evidence>
<evidence type="ECO:0000313" key="13">
    <source>
        <dbReference type="EMBL" id="SCV74088.1"/>
    </source>
</evidence>
<keyword evidence="6" id="KW-0564">Palmitate</keyword>
<proteinExistence type="inferred from homology"/>
<feature type="compositionally biased region" description="Low complexity" evidence="11">
    <location>
        <begin position="407"/>
        <end position="418"/>
    </location>
</feature>
<evidence type="ECO:0000256" key="9">
    <source>
        <dbReference type="ARBA" id="ARBA00048048"/>
    </source>
</evidence>
<evidence type="ECO:0000256" key="6">
    <source>
        <dbReference type="ARBA" id="ARBA00023139"/>
    </source>
</evidence>
<evidence type="ECO:0000256" key="5">
    <source>
        <dbReference type="ARBA" id="ARBA00023136"/>
    </source>
</evidence>
<keyword evidence="5 10" id="KW-0472">Membrane</keyword>
<dbReference type="Pfam" id="PF01529">
    <property type="entry name" value="DHHC"/>
    <property type="match status" value="1"/>
</dbReference>
<dbReference type="GO" id="GO:0016020">
    <property type="term" value="C:membrane"/>
    <property type="evidence" value="ECO:0007669"/>
    <property type="project" value="UniProtKB-SubCell"/>
</dbReference>
<keyword evidence="3 10" id="KW-0812">Transmembrane</keyword>
<accession>A0A238FS76</accession>
<dbReference type="InterPro" id="IPR001594">
    <property type="entry name" value="Palmitoyltrfase_DHHC"/>
</dbReference>
<keyword evidence="14" id="KW-1185">Reference proteome</keyword>
<feature type="compositionally biased region" description="Low complexity" evidence="11">
    <location>
        <begin position="16"/>
        <end position="52"/>
    </location>
</feature>
<comment type="domain">
    <text evidence="10">The DHHC domain is required for palmitoyltransferase activity.</text>
</comment>
<evidence type="ECO:0000256" key="1">
    <source>
        <dbReference type="ARBA" id="ARBA00004141"/>
    </source>
</evidence>
<dbReference type="PANTHER" id="PTHR22883">
    <property type="entry name" value="ZINC FINGER DHHC DOMAIN CONTAINING PROTEIN"/>
    <property type="match status" value="1"/>
</dbReference>
<name>A0A238FS76_9BASI</name>
<feature type="region of interest" description="Disordered" evidence="11">
    <location>
        <begin position="342"/>
        <end position="368"/>
    </location>
</feature>
<feature type="compositionally biased region" description="Low complexity" evidence="11">
    <location>
        <begin position="165"/>
        <end position="189"/>
    </location>
</feature>
<gene>
    <name evidence="13" type="ORF">BQ2448_6520</name>
</gene>
<feature type="region of interest" description="Disordered" evidence="11">
    <location>
        <begin position="137"/>
        <end position="246"/>
    </location>
</feature>
<evidence type="ECO:0000313" key="14">
    <source>
        <dbReference type="Proteomes" id="UP000198372"/>
    </source>
</evidence>
<feature type="region of interest" description="Disordered" evidence="11">
    <location>
        <begin position="258"/>
        <end position="292"/>
    </location>
</feature>
<protein>
    <recommendedName>
        <fullName evidence="10">Palmitoyltransferase</fullName>
        <ecNumber evidence="10">2.3.1.225</ecNumber>
    </recommendedName>
</protein>
<feature type="compositionally biased region" description="Polar residues" evidence="11">
    <location>
        <begin position="99"/>
        <end position="109"/>
    </location>
</feature>
<evidence type="ECO:0000256" key="2">
    <source>
        <dbReference type="ARBA" id="ARBA00022679"/>
    </source>
</evidence>
<feature type="compositionally biased region" description="Polar residues" evidence="11">
    <location>
        <begin position="353"/>
        <end position="366"/>
    </location>
</feature>
<dbReference type="EC" id="2.3.1.225" evidence="10"/>
<feature type="domain" description="Palmitoyltransferase DHHC" evidence="12">
    <location>
        <begin position="611"/>
        <end position="749"/>
    </location>
</feature>
<keyword evidence="7" id="KW-0449">Lipoprotein</keyword>
<feature type="compositionally biased region" description="Low complexity" evidence="11">
    <location>
        <begin position="226"/>
        <end position="245"/>
    </location>
</feature>
<dbReference type="OrthoDB" id="2535663at2759"/>
<feature type="transmembrane region" description="Helical" evidence="10">
    <location>
        <begin position="535"/>
        <end position="557"/>
    </location>
</feature>
<evidence type="ECO:0000256" key="10">
    <source>
        <dbReference type="RuleBase" id="RU079119"/>
    </source>
</evidence>
<dbReference type="GO" id="GO:0006612">
    <property type="term" value="P:protein targeting to membrane"/>
    <property type="evidence" value="ECO:0007669"/>
    <property type="project" value="TreeGrafter"/>
</dbReference>
<dbReference type="EMBL" id="FMSP01000020">
    <property type="protein sequence ID" value="SCV74088.1"/>
    <property type="molecule type" value="Genomic_DNA"/>
</dbReference>
<feature type="region of interest" description="Disordered" evidence="11">
    <location>
        <begin position="1"/>
        <end position="109"/>
    </location>
</feature>
<evidence type="ECO:0000256" key="4">
    <source>
        <dbReference type="ARBA" id="ARBA00022989"/>
    </source>
</evidence>
<dbReference type="AlphaFoldDB" id="A0A238FS76"/>
<feature type="region of interest" description="Disordered" evidence="11">
    <location>
        <begin position="405"/>
        <end position="435"/>
    </location>
</feature>
<sequence>MHDEADGSPIDNLSSAQACEAAQAAAEGAPRAISPTRSRASSTTSLALSQTTEDYKVDRPRASSFATERRMATRSSSPCRSQLSLSRSPSTSRAGSRAQAPQESFSSPSTAYRAHSASILPSWAFFKPTGVRSTLLAAHHQSSPAPPASASAAASENLSSTVPVSSSDPRLGGPSRSSSPLPRNNWRSSMMAGTSSFPSTTSEPRIPKNRPSQGPLITRISSHAISPTTSNHASAASSSSSTIESPQLSFSFPANLHQQQFQHNRSPSVSASLRPSPSSATMRRTSSDMSQQEVEEDLALGGRTASMRLSHQRQTRDQEAVQKWDERHAILDEIELRRTFSTASRRQHRKNESLGSSELTTPTFLSRGTMAASREPFFGIRASSSDGEHHDRRTLAGMSIFGNGEPSISPSSKSSCHSFKVDGKSQASPVSLSPEDWNRSRTMHLDYDRQLYHHSASMTPTPAQPTQFCPHARKPVLDDRGRPLRNYQLHGGTNRFFLGGRLLTSGDDLLPFVLSFALAVIMPILFLVFSGSFIWHHLGAGGKVSIFIFIYLVALMWTNMIKTCWTDPGIIPRNLDPTPDTKWVDDIDGQGNAGLKVEPRFLQIKGSLVLTKWCETCRTYRPPRTSHCRLCDNCVEHTDHHCTFLNNFVLLQCIGRRNYTPFIAFLLSAILCAVWAITFSAWHTAHRQALSHNQTDVANFLKPWVTRWDVVGSIIVAIIAFALLIPIFGLFTYHVRLIWTNRTTIEMLRPKGDRSGAIDPADGTPVSNPYKLRSAWRNMVTLLCRPVDVPNWTSHRAFATRDERDDHPQVLE</sequence>
<dbReference type="GO" id="GO:0019706">
    <property type="term" value="F:protein-cysteine S-palmitoyltransferase activity"/>
    <property type="evidence" value="ECO:0007669"/>
    <property type="project" value="UniProtKB-EC"/>
</dbReference>